<evidence type="ECO:0000313" key="3">
    <source>
        <dbReference type="EMBL" id="CAF0789540.1"/>
    </source>
</evidence>
<reference evidence="3" key="1">
    <citation type="submission" date="2021-02" db="EMBL/GenBank/DDBJ databases">
        <authorList>
            <person name="Nowell W R."/>
        </authorList>
    </citation>
    <scope>NUCLEOTIDE SEQUENCE</scope>
</reference>
<dbReference type="InterPro" id="IPR016024">
    <property type="entry name" value="ARM-type_fold"/>
</dbReference>
<protein>
    <recommendedName>
        <fullName evidence="2">DUF908 domain-containing protein</fullName>
    </recommendedName>
</protein>
<dbReference type="Proteomes" id="UP000663860">
    <property type="component" value="Unassembled WGS sequence"/>
</dbReference>
<sequence length="371" mass="42322">MKIHRSKSKKDLSVPPIDCKLFIDNLKTCDRTELHELLKSITIWHLGKCRLYHWSDVLNMFDSILEEACIKSGTWMLNCDKQENAELKILVLDILRFTTLLIEHSYSRHLYNSMEHLIMLLQSSHVHIILGVLSLLYVFSKRSNFITRLQVDKKQALIDRVTFLAETWGGRENGFDLARCCTVRNPADFPEHAKDLHFAYTVSSESSTINGPTMQTPKQIEISNVHLAGPNAAAVMEIVLTQHTLSEDKQMKLFTHLRLAYAFSSFDQRLLCIQARLQALSILVYSTAIQEANNVLYDGLIEELVEVLNVRDSTLTDIKASALKTLTSIIYLERTTKHPPRLQEIIEATQANSYHGFLPALVRQCIDKLTG</sequence>
<dbReference type="InterPro" id="IPR010309">
    <property type="entry name" value="E3_Ub_ligase_DUF908"/>
</dbReference>
<dbReference type="EMBL" id="CAJNOE010000039">
    <property type="protein sequence ID" value="CAF0789540.1"/>
    <property type="molecule type" value="Genomic_DNA"/>
</dbReference>
<organism evidence="3 4">
    <name type="scientific">Adineta steineri</name>
    <dbReference type="NCBI Taxonomy" id="433720"/>
    <lineage>
        <taxon>Eukaryota</taxon>
        <taxon>Metazoa</taxon>
        <taxon>Spiralia</taxon>
        <taxon>Gnathifera</taxon>
        <taxon>Rotifera</taxon>
        <taxon>Eurotatoria</taxon>
        <taxon>Bdelloidea</taxon>
        <taxon>Adinetida</taxon>
        <taxon>Adinetidae</taxon>
        <taxon>Adineta</taxon>
    </lineage>
</organism>
<dbReference type="SUPFAM" id="SSF48371">
    <property type="entry name" value="ARM repeat"/>
    <property type="match status" value="1"/>
</dbReference>
<proteinExistence type="predicted"/>
<keyword evidence="1" id="KW-0472">Membrane</keyword>
<comment type="caution">
    <text evidence="3">The sequence shown here is derived from an EMBL/GenBank/DDBJ whole genome shotgun (WGS) entry which is preliminary data.</text>
</comment>
<evidence type="ECO:0000313" key="4">
    <source>
        <dbReference type="Proteomes" id="UP000663860"/>
    </source>
</evidence>
<dbReference type="AlphaFoldDB" id="A0A813S0B1"/>
<keyword evidence="1" id="KW-0812">Transmembrane</keyword>
<evidence type="ECO:0000256" key="1">
    <source>
        <dbReference type="SAM" id="Phobius"/>
    </source>
</evidence>
<feature type="domain" description="DUF908" evidence="2">
    <location>
        <begin position="90"/>
        <end position="217"/>
    </location>
</feature>
<keyword evidence="1" id="KW-1133">Transmembrane helix</keyword>
<accession>A0A813S0B1</accession>
<feature type="transmembrane region" description="Helical" evidence="1">
    <location>
        <begin position="117"/>
        <end position="139"/>
    </location>
</feature>
<gene>
    <name evidence="3" type="ORF">IZO911_LOCUS6318</name>
</gene>
<evidence type="ECO:0000259" key="2">
    <source>
        <dbReference type="Pfam" id="PF06012"/>
    </source>
</evidence>
<name>A0A813S0B1_9BILA</name>
<dbReference type="Pfam" id="PF06012">
    <property type="entry name" value="DUF908"/>
    <property type="match status" value="1"/>
</dbReference>